<accession>A0A3M7QGJ5</accession>
<dbReference type="AlphaFoldDB" id="A0A3M7QGJ5"/>
<keyword evidence="2" id="KW-1185">Reference proteome</keyword>
<reference evidence="1 2" key="1">
    <citation type="journal article" date="2018" name="Sci. Rep.">
        <title>Genomic signatures of local adaptation to the degree of environmental predictability in rotifers.</title>
        <authorList>
            <person name="Franch-Gras L."/>
            <person name="Hahn C."/>
            <person name="Garcia-Roger E.M."/>
            <person name="Carmona M.J."/>
            <person name="Serra M."/>
            <person name="Gomez A."/>
        </authorList>
    </citation>
    <scope>NUCLEOTIDE SEQUENCE [LARGE SCALE GENOMIC DNA]</scope>
    <source>
        <strain evidence="1">HYR1</strain>
    </source>
</reference>
<protein>
    <submittedName>
        <fullName evidence="1">Uncharacterized protein</fullName>
    </submittedName>
</protein>
<sequence length="65" mass="7119">MKTGCSFGEKECGTMSVRAKTREVVPVCSRRAVGKLDKKAFFVTPDCVGWAVAGDGRHKSAYNFF</sequence>
<organism evidence="1 2">
    <name type="scientific">Brachionus plicatilis</name>
    <name type="common">Marine rotifer</name>
    <name type="synonym">Brachionus muelleri</name>
    <dbReference type="NCBI Taxonomy" id="10195"/>
    <lineage>
        <taxon>Eukaryota</taxon>
        <taxon>Metazoa</taxon>
        <taxon>Spiralia</taxon>
        <taxon>Gnathifera</taxon>
        <taxon>Rotifera</taxon>
        <taxon>Eurotatoria</taxon>
        <taxon>Monogononta</taxon>
        <taxon>Pseudotrocha</taxon>
        <taxon>Ploima</taxon>
        <taxon>Brachionidae</taxon>
        <taxon>Brachionus</taxon>
    </lineage>
</organism>
<evidence type="ECO:0000313" key="2">
    <source>
        <dbReference type="Proteomes" id="UP000276133"/>
    </source>
</evidence>
<proteinExistence type="predicted"/>
<dbReference type="Proteomes" id="UP000276133">
    <property type="component" value="Unassembled WGS sequence"/>
</dbReference>
<evidence type="ECO:0000313" key="1">
    <source>
        <dbReference type="EMBL" id="RNA10161.1"/>
    </source>
</evidence>
<dbReference type="EMBL" id="REGN01006280">
    <property type="protein sequence ID" value="RNA10161.1"/>
    <property type="molecule type" value="Genomic_DNA"/>
</dbReference>
<name>A0A3M7QGJ5_BRAPC</name>
<comment type="caution">
    <text evidence="1">The sequence shown here is derived from an EMBL/GenBank/DDBJ whole genome shotgun (WGS) entry which is preliminary data.</text>
</comment>
<gene>
    <name evidence="1" type="ORF">BpHYR1_022567</name>
</gene>